<accession>A0A1Z1WR66</accession>
<evidence type="ECO:0000313" key="3">
    <source>
        <dbReference type="Proteomes" id="UP000195880"/>
    </source>
</evidence>
<dbReference type="AlphaFoldDB" id="A0A1Z1WR66"/>
<dbReference type="EMBL" id="CP021748">
    <property type="protein sequence ID" value="ARX88943.1"/>
    <property type="molecule type" value="Genomic_DNA"/>
</dbReference>
<feature type="region of interest" description="Disordered" evidence="1">
    <location>
        <begin position="95"/>
        <end position="129"/>
    </location>
</feature>
<dbReference type="KEGG" id="salf:SMD44_08430"/>
<name>A0A1Z1WR66_9ACTN</name>
<evidence type="ECO:0000313" key="2">
    <source>
        <dbReference type="EMBL" id="ARX88943.1"/>
    </source>
</evidence>
<gene>
    <name evidence="2" type="ORF">SMD44_08430</name>
</gene>
<feature type="compositionally biased region" description="Polar residues" evidence="1">
    <location>
        <begin position="116"/>
        <end position="129"/>
    </location>
</feature>
<organism evidence="2 3">
    <name type="scientific">Streptomyces alboflavus</name>
    <dbReference type="NCBI Taxonomy" id="67267"/>
    <lineage>
        <taxon>Bacteria</taxon>
        <taxon>Bacillati</taxon>
        <taxon>Actinomycetota</taxon>
        <taxon>Actinomycetes</taxon>
        <taxon>Kitasatosporales</taxon>
        <taxon>Streptomycetaceae</taxon>
        <taxon>Streptomyces</taxon>
    </lineage>
</organism>
<keyword evidence="3" id="KW-1185">Reference proteome</keyword>
<dbReference type="Proteomes" id="UP000195880">
    <property type="component" value="Chromosome"/>
</dbReference>
<reference evidence="2 3" key="1">
    <citation type="submission" date="2017-05" db="EMBL/GenBank/DDBJ databases">
        <title>Streptomyces alboflavus Genome sequencing and assembly.</title>
        <authorList>
            <person name="Wang Y."/>
            <person name="Du B."/>
            <person name="Ding Y."/>
            <person name="Liu H."/>
            <person name="Hou Q."/>
            <person name="Liu K."/>
            <person name="Wang C."/>
            <person name="Yao L."/>
        </authorList>
    </citation>
    <scope>NUCLEOTIDE SEQUENCE [LARGE SCALE GENOMIC DNA]</scope>
    <source>
        <strain evidence="2 3">MDJK44</strain>
    </source>
</reference>
<protein>
    <submittedName>
        <fullName evidence="2">Uncharacterized protein</fullName>
    </submittedName>
</protein>
<sequence>MRRSLRLSLRALLSSPSRVNRPGTLTISSSVMPVSRLRMSRFALMRSAASLLSAWNFDEERTLSMVSLGAGTSGELGTENIFLAPCPSRLALASSSTPMAGSATPMRQPRGVSAGRNWTNSSTWPTVSQDVSSSSGACTPCDFRNVRIALAGLEPESLR</sequence>
<proteinExistence type="predicted"/>
<evidence type="ECO:0000256" key="1">
    <source>
        <dbReference type="SAM" id="MobiDB-lite"/>
    </source>
</evidence>